<evidence type="ECO:0000256" key="1">
    <source>
        <dbReference type="ARBA" id="ARBA00013260"/>
    </source>
</evidence>
<keyword evidence="3 7" id="KW-0378">Hydrolase</keyword>
<evidence type="ECO:0000256" key="9">
    <source>
        <dbReference type="RuleBase" id="RU004320"/>
    </source>
</evidence>
<proteinExistence type="inferred from homology"/>
<comment type="subunit">
    <text evidence="7">Monomer.</text>
</comment>
<keyword evidence="7" id="KW-0963">Cytoplasm</keyword>
<dbReference type="PANTHER" id="PTHR17224">
    <property type="entry name" value="PEPTIDYL-TRNA HYDROLASE"/>
    <property type="match status" value="1"/>
</dbReference>
<dbReference type="SUPFAM" id="SSF53178">
    <property type="entry name" value="Peptidyl-tRNA hydrolase-like"/>
    <property type="match status" value="1"/>
</dbReference>
<evidence type="ECO:0000313" key="11">
    <source>
        <dbReference type="Proteomes" id="UP001152599"/>
    </source>
</evidence>
<reference evidence="10" key="1">
    <citation type="submission" date="2022-07" db="EMBL/GenBank/DDBJ databases">
        <title>Description and genome-wide analysis of Profundicola chukchiensis gen. nov., sp. nov., marine bacteria isolated from bottom sediments of the Chukchi Sea.</title>
        <authorList>
            <person name="Romanenko L."/>
            <person name="Otstavnykh N."/>
            <person name="Kurilenko V."/>
            <person name="Eremeev V."/>
            <person name="Velansky P."/>
            <person name="Mikhailov V."/>
            <person name="Isaeva M."/>
        </authorList>
    </citation>
    <scope>NUCLEOTIDE SEQUENCE</scope>
    <source>
        <strain evidence="10">KMM 9713</strain>
    </source>
</reference>
<keyword evidence="11" id="KW-1185">Reference proteome</keyword>
<dbReference type="FunFam" id="3.40.50.1470:FF:000001">
    <property type="entry name" value="Peptidyl-tRNA hydrolase"/>
    <property type="match status" value="1"/>
</dbReference>
<dbReference type="GO" id="GO:0004045">
    <property type="term" value="F:peptidyl-tRNA hydrolase activity"/>
    <property type="evidence" value="ECO:0007669"/>
    <property type="project" value="UniProtKB-UniRule"/>
</dbReference>
<comment type="subcellular location">
    <subcellularLocation>
        <location evidence="7">Cytoplasm</location>
    </subcellularLocation>
</comment>
<name>A0A9X4MXT2_9FLAO</name>
<dbReference type="AlphaFoldDB" id="A0A9X4MXT2"/>
<feature type="site" description="Discriminates between blocked and unblocked aminoacyl-tRNA" evidence="7">
    <location>
        <position position="11"/>
    </location>
</feature>
<feature type="binding site" evidence="7">
    <location>
        <position position="65"/>
    </location>
    <ligand>
        <name>tRNA</name>
        <dbReference type="ChEBI" id="CHEBI:17843"/>
    </ligand>
</feature>
<dbReference type="PROSITE" id="PS01195">
    <property type="entry name" value="PEPT_TRNA_HYDROL_1"/>
    <property type="match status" value="1"/>
</dbReference>
<comment type="similarity">
    <text evidence="5 7 9">Belongs to the PTH family.</text>
</comment>
<gene>
    <name evidence="7 10" type="primary">pth</name>
    <name evidence="10" type="ORF">NMK71_03685</name>
</gene>
<dbReference type="Pfam" id="PF01195">
    <property type="entry name" value="Pept_tRNA_hydro"/>
    <property type="match status" value="1"/>
</dbReference>
<keyword evidence="4 7" id="KW-0694">RNA-binding</keyword>
<comment type="function">
    <text evidence="7">Catalyzes the release of premature peptidyl moieties from peptidyl-tRNA molecules trapped in stalled 50S ribosomal subunits, and thus maintains levels of free tRNAs and 50S ribosomes.</text>
</comment>
<dbReference type="PANTHER" id="PTHR17224:SF1">
    <property type="entry name" value="PEPTIDYL-TRNA HYDROLASE"/>
    <property type="match status" value="1"/>
</dbReference>
<evidence type="ECO:0000256" key="3">
    <source>
        <dbReference type="ARBA" id="ARBA00022801"/>
    </source>
</evidence>
<dbReference type="HAMAP" id="MF_00083">
    <property type="entry name" value="Pept_tRNA_hydro_bact"/>
    <property type="match status" value="1"/>
</dbReference>
<evidence type="ECO:0000256" key="8">
    <source>
        <dbReference type="RuleBase" id="RU000673"/>
    </source>
</evidence>
<organism evidence="10 11">
    <name type="scientific">Profundicola chukchiensis</name>
    <dbReference type="NCBI Taxonomy" id="2961959"/>
    <lineage>
        <taxon>Bacteria</taxon>
        <taxon>Pseudomonadati</taxon>
        <taxon>Bacteroidota</taxon>
        <taxon>Flavobacteriia</taxon>
        <taxon>Flavobacteriales</taxon>
        <taxon>Weeksellaceae</taxon>
        <taxon>Profundicola</taxon>
    </lineage>
</organism>
<evidence type="ECO:0000256" key="5">
    <source>
        <dbReference type="ARBA" id="ARBA00038063"/>
    </source>
</evidence>
<evidence type="ECO:0000256" key="7">
    <source>
        <dbReference type="HAMAP-Rule" id="MF_00083"/>
    </source>
</evidence>
<accession>A0A9X4MXT2</accession>
<sequence>MRKYLIVGLGNVGDKYSHTRHNIGFDVVDEMAKTAGFPFQPSNFGEVCQFKYKGRPVTLLKPDTFMNLSGNAIDYWMKKENIPVDNIFVITDDLNLDYGTIRIRGKGSDGGHNGLKHIQAKLNTTKYPRLRFGIGDAFEQGRQVDYVLGQWTDEQKETLQERISWSAQAAFKFIFAGLNNAMNEFNGK</sequence>
<evidence type="ECO:0000256" key="2">
    <source>
        <dbReference type="ARBA" id="ARBA00022555"/>
    </source>
</evidence>
<dbReference type="Proteomes" id="UP001152599">
    <property type="component" value="Unassembled WGS sequence"/>
</dbReference>
<dbReference type="EMBL" id="JANCMU010000001">
    <property type="protein sequence ID" value="MDG4945505.1"/>
    <property type="molecule type" value="Genomic_DNA"/>
</dbReference>
<evidence type="ECO:0000256" key="4">
    <source>
        <dbReference type="ARBA" id="ARBA00022884"/>
    </source>
</evidence>
<dbReference type="GO" id="GO:0005737">
    <property type="term" value="C:cytoplasm"/>
    <property type="evidence" value="ECO:0007669"/>
    <property type="project" value="UniProtKB-SubCell"/>
</dbReference>
<dbReference type="GO" id="GO:0000049">
    <property type="term" value="F:tRNA binding"/>
    <property type="evidence" value="ECO:0007669"/>
    <property type="project" value="UniProtKB-UniRule"/>
</dbReference>
<dbReference type="InterPro" id="IPR036416">
    <property type="entry name" value="Pept_tRNA_hydro_sf"/>
</dbReference>
<comment type="catalytic activity">
    <reaction evidence="7 8">
        <text>an N-acyl-L-alpha-aminoacyl-tRNA + H2O = an N-acyl-L-amino acid + a tRNA + H(+)</text>
        <dbReference type="Rhea" id="RHEA:54448"/>
        <dbReference type="Rhea" id="RHEA-COMP:10123"/>
        <dbReference type="Rhea" id="RHEA-COMP:13883"/>
        <dbReference type="ChEBI" id="CHEBI:15377"/>
        <dbReference type="ChEBI" id="CHEBI:15378"/>
        <dbReference type="ChEBI" id="CHEBI:59874"/>
        <dbReference type="ChEBI" id="CHEBI:78442"/>
        <dbReference type="ChEBI" id="CHEBI:138191"/>
        <dbReference type="EC" id="3.1.1.29"/>
    </reaction>
</comment>
<dbReference type="InterPro" id="IPR001328">
    <property type="entry name" value="Pept_tRNA_hydro"/>
</dbReference>
<dbReference type="GO" id="GO:0006515">
    <property type="term" value="P:protein quality control for misfolded or incompletely synthesized proteins"/>
    <property type="evidence" value="ECO:0007669"/>
    <property type="project" value="UniProtKB-UniRule"/>
</dbReference>
<dbReference type="NCBIfam" id="TIGR00447">
    <property type="entry name" value="pth"/>
    <property type="match status" value="1"/>
</dbReference>
<evidence type="ECO:0000313" key="10">
    <source>
        <dbReference type="EMBL" id="MDG4945505.1"/>
    </source>
</evidence>
<evidence type="ECO:0000256" key="6">
    <source>
        <dbReference type="ARBA" id="ARBA00050038"/>
    </source>
</evidence>
<feature type="binding site" evidence="7">
    <location>
        <position position="67"/>
    </location>
    <ligand>
        <name>tRNA</name>
        <dbReference type="ChEBI" id="CHEBI:17843"/>
    </ligand>
</feature>
<feature type="active site" description="Proton acceptor" evidence="7">
    <location>
        <position position="21"/>
    </location>
</feature>
<feature type="binding site" evidence="7">
    <location>
        <position position="16"/>
    </location>
    <ligand>
        <name>tRNA</name>
        <dbReference type="ChEBI" id="CHEBI:17843"/>
    </ligand>
</feature>
<dbReference type="EC" id="3.1.1.29" evidence="1 7"/>
<dbReference type="InterPro" id="IPR018171">
    <property type="entry name" value="Pept_tRNA_hydro_CS"/>
</dbReference>
<feature type="binding site" evidence="7">
    <location>
        <position position="113"/>
    </location>
    <ligand>
        <name>tRNA</name>
        <dbReference type="ChEBI" id="CHEBI:17843"/>
    </ligand>
</feature>
<dbReference type="CDD" id="cd00462">
    <property type="entry name" value="PTH"/>
    <property type="match status" value="1"/>
</dbReference>
<dbReference type="GO" id="GO:0072344">
    <property type="term" value="P:rescue of stalled ribosome"/>
    <property type="evidence" value="ECO:0007669"/>
    <property type="project" value="UniProtKB-UniRule"/>
</dbReference>
<dbReference type="RefSeq" id="WP_304420102.1">
    <property type="nucleotide sequence ID" value="NZ_JANCMU010000001.1"/>
</dbReference>
<keyword evidence="2 7" id="KW-0820">tRNA-binding</keyword>
<protein>
    <recommendedName>
        <fullName evidence="6 7">Peptidyl-tRNA hydrolase</fullName>
        <shortName evidence="7">Pth</shortName>
        <ecNumber evidence="1 7">3.1.1.29</ecNumber>
    </recommendedName>
</protein>
<comment type="caution">
    <text evidence="10">The sequence shown here is derived from an EMBL/GenBank/DDBJ whole genome shotgun (WGS) entry which is preliminary data.</text>
</comment>
<comment type="function">
    <text evidence="7">Hydrolyzes ribosome-free peptidyl-tRNAs (with 1 or more amino acids incorporated), which drop off the ribosome during protein synthesis, or as a result of ribosome stalling.</text>
</comment>
<feature type="site" description="Stabilizes the basic form of H active site to accept a proton" evidence="7">
    <location>
        <position position="92"/>
    </location>
</feature>
<dbReference type="Gene3D" id="3.40.50.1470">
    <property type="entry name" value="Peptidyl-tRNA hydrolase"/>
    <property type="match status" value="1"/>
</dbReference>